<name>A0A075LPJ4_9BACI</name>
<evidence type="ECO:0000256" key="1">
    <source>
        <dbReference type="ARBA" id="ARBA00022795"/>
    </source>
</evidence>
<dbReference type="GO" id="GO:0044780">
    <property type="term" value="P:bacterial-type flagellum assembly"/>
    <property type="evidence" value="ECO:0007669"/>
    <property type="project" value="InterPro"/>
</dbReference>
<evidence type="ECO:0000313" key="3">
    <source>
        <dbReference type="EMBL" id="AIF68051.1"/>
    </source>
</evidence>
<dbReference type="RefSeq" id="WP_038564525.1">
    <property type="nucleotide sequence ID" value="NZ_CP008876.1"/>
</dbReference>
<accession>A0A075LPJ4</accession>
<feature type="region of interest" description="Disordered" evidence="2">
    <location>
        <begin position="146"/>
        <end position="166"/>
    </location>
</feature>
<dbReference type="InterPro" id="IPR007809">
    <property type="entry name" value="FlgN-like"/>
</dbReference>
<reference evidence="3 4" key="1">
    <citation type="submission" date="2014-07" db="EMBL/GenBank/DDBJ databases">
        <title>Complete genome sequence of a moderately halophilic bacterium Terribacillus aidingensis MP602, isolated from Cryptomeria fortunei in Tianmu mountain in China.</title>
        <authorList>
            <person name="Wang Y."/>
            <person name="Lu P."/>
            <person name="Zhang L."/>
        </authorList>
    </citation>
    <scope>NUCLEOTIDE SEQUENCE [LARGE SCALE GENOMIC DNA]</scope>
    <source>
        <strain evidence="3 4">MP602</strain>
    </source>
</reference>
<dbReference type="InterPro" id="IPR036679">
    <property type="entry name" value="FlgN-like_sf"/>
</dbReference>
<dbReference type="KEGG" id="tap:GZ22_16365"/>
<evidence type="ECO:0000256" key="2">
    <source>
        <dbReference type="SAM" id="MobiDB-lite"/>
    </source>
</evidence>
<dbReference type="Proteomes" id="UP000027980">
    <property type="component" value="Chromosome"/>
</dbReference>
<sequence>MALQALQALLETIEKLHKLHRSLLEISKRKSDHLKANDMDGLQKQLLAEKKHVQAVAQLEKLRIKQTEAYAVASGLPVPSTVSELLEQITDQKLALRFEHELIGLTETVTELKKQEALNQQLLEQSMQFLQISLDMLAPSIQSLNYGTPNQDQQRPQNRTLFDSKA</sequence>
<dbReference type="EMBL" id="CP008876">
    <property type="protein sequence ID" value="AIF68051.1"/>
    <property type="molecule type" value="Genomic_DNA"/>
</dbReference>
<dbReference type="SUPFAM" id="SSF140566">
    <property type="entry name" value="FlgN-like"/>
    <property type="match status" value="1"/>
</dbReference>
<protein>
    <recommendedName>
        <fullName evidence="5">FlgN protein</fullName>
    </recommendedName>
</protein>
<dbReference type="Pfam" id="PF05130">
    <property type="entry name" value="FlgN"/>
    <property type="match status" value="1"/>
</dbReference>
<dbReference type="AlphaFoldDB" id="A0A075LPJ4"/>
<dbReference type="OrthoDB" id="2381500at2"/>
<dbReference type="HOGENOM" id="CLU_132586_2_1_9"/>
<gene>
    <name evidence="3" type="ORF">GZ22_16365</name>
</gene>
<keyword evidence="1" id="KW-1005">Bacterial flagellum biogenesis</keyword>
<evidence type="ECO:0008006" key="5">
    <source>
        <dbReference type="Google" id="ProtNLM"/>
    </source>
</evidence>
<evidence type="ECO:0000313" key="4">
    <source>
        <dbReference type="Proteomes" id="UP000027980"/>
    </source>
</evidence>
<dbReference type="GeneID" id="34222953"/>
<organism evidence="3 4">
    <name type="scientific">Terribacillus saccharophilus</name>
    <dbReference type="NCBI Taxonomy" id="361277"/>
    <lineage>
        <taxon>Bacteria</taxon>
        <taxon>Bacillati</taxon>
        <taxon>Bacillota</taxon>
        <taxon>Bacilli</taxon>
        <taxon>Bacillales</taxon>
        <taxon>Bacillaceae</taxon>
        <taxon>Terribacillus</taxon>
    </lineage>
</organism>
<dbReference type="Gene3D" id="1.20.58.300">
    <property type="entry name" value="FlgN-like"/>
    <property type="match status" value="1"/>
</dbReference>
<proteinExistence type="predicted"/>